<protein>
    <recommendedName>
        <fullName evidence="4">Threonyl/alanyl tRNA synthetase SAD domain-containing protein</fullName>
    </recommendedName>
</protein>
<keyword evidence="3" id="KW-0862">Zinc</keyword>
<organism evidence="5 6">
    <name type="scientific">Fluviispira multicolorata</name>
    <dbReference type="NCBI Taxonomy" id="2654512"/>
    <lineage>
        <taxon>Bacteria</taxon>
        <taxon>Pseudomonadati</taxon>
        <taxon>Bdellovibrionota</taxon>
        <taxon>Oligoflexia</taxon>
        <taxon>Silvanigrellales</taxon>
        <taxon>Silvanigrellaceae</taxon>
        <taxon>Fluviispira</taxon>
    </lineage>
</organism>
<comment type="caution">
    <text evidence="5">The sequence shown here is derived from an EMBL/GenBank/DDBJ whole genome shotgun (WGS) entry which is preliminary data.</text>
</comment>
<dbReference type="InterPro" id="IPR012947">
    <property type="entry name" value="tRNA_SAD"/>
</dbReference>
<dbReference type="SMART" id="SM00863">
    <property type="entry name" value="tRNA_SAD"/>
    <property type="match status" value="1"/>
</dbReference>
<dbReference type="InterPro" id="IPR009000">
    <property type="entry name" value="Transl_B-barrel_sf"/>
</dbReference>
<evidence type="ECO:0000313" key="5">
    <source>
        <dbReference type="EMBL" id="KAB8028575.1"/>
    </source>
</evidence>
<dbReference type="PANTHER" id="PTHR43462:SF1">
    <property type="entry name" value="ALANYL-TRNA EDITING PROTEIN AARSD1"/>
    <property type="match status" value="1"/>
</dbReference>
<dbReference type="EMBL" id="WFLN01000009">
    <property type="protein sequence ID" value="KAB8028575.1"/>
    <property type="molecule type" value="Genomic_DNA"/>
</dbReference>
<dbReference type="GO" id="GO:0043039">
    <property type="term" value="P:tRNA aminoacylation"/>
    <property type="evidence" value="ECO:0007669"/>
    <property type="project" value="InterPro"/>
</dbReference>
<evidence type="ECO:0000256" key="3">
    <source>
        <dbReference type="ARBA" id="ARBA00022833"/>
    </source>
</evidence>
<evidence type="ECO:0000256" key="1">
    <source>
        <dbReference type="ARBA" id="ARBA00001947"/>
    </source>
</evidence>
<dbReference type="Proteomes" id="UP000442694">
    <property type="component" value="Unassembled WGS sequence"/>
</dbReference>
<dbReference type="SUPFAM" id="SSF55186">
    <property type="entry name" value="ThrRS/AlaRS common domain"/>
    <property type="match status" value="1"/>
</dbReference>
<name>A0A833JB23_9BACT</name>
<dbReference type="AlphaFoldDB" id="A0A833JB23"/>
<dbReference type="GO" id="GO:0046872">
    <property type="term" value="F:metal ion binding"/>
    <property type="evidence" value="ECO:0007669"/>
    <property type="project" value="UniProtKB-KW"/>
</dbReference>
<evidence type="ECO:0000256" key="2">
    <source>
        <dbReference type="ARBA" id="ARBA00022723"/>
    </source>
</evidence>
<dbReference type="Gene3D" id="3.30.980.10">
    <property type="entry name" value="Threonyl-trna Synthetase, Chain A, domain 2"/>
    <property type="match status" value="1"/>
</dbReference>
<evidence type="ECO:0000313" key="6">
    <source>
        <dbReference type="Proteomes" id="UP000442694"/>
    </source>
</evidence>
<dbReference type="GO" id="GO:0004812">
    <property type="term" value="F:aminoacyl-tRNA ligase activity"/>
    <property type="evidence" value="ECO:0007669"/>
    <property type="project" value="InterPro"/>
</dbReference>
<dbReference type="InterPro" id="IPR051335">
    <property type="entry name" value="Alanyl-tRNA_Editing_Enzymes"/>
</dbReference>
<gene>
    <name evidence="5" type="ORF">GCL57_12715</name>
</gene>
<keyword evidence="2" id="KW-0479">Metal-binding</keyword>
<feature type="domain" description="Threonyl/alanyl tRNA synthetase SAD" evidence="4">
    <location>
        <begin position="194"/>
        <end position="235"/>
    </location>
</feature>
<dbReference type="InterPro" id="IPR018163">
    <property type="entry name" value="Thr/Ala-tRNA-synth_IIc_edit"/>
</dbReference>
<keyword evidence="6" id="KW-1185">Reference proteome</keyword>
<sequence>MTFKTEKLYYQFPYAKRAMTQFEKREGKALALSRSIAYPEGGGQLGDKGTIKFNDLMMPFIDTQKSVGIGRTVVRKDFPIINVEGEVRITLSQENYDLLPLSGEIEVEIDLKNRVELTISHTVSHVVYMAMTELRSTVPEATVGCLIGNEGGRFDVGVDKFLEDDVRFIKTFVEKSIQKNDKVEMLEIPGEPECRIWTMNGISIPCGGTHLNALHDVGDIHIKRKGKSKGIERIYFEIKNVNLDPVINLFDNNLV</sequence>
<dbReference type="PANTHER" id="PTHR43462">
    <property type="entry name" value="ALANYL-TRNA EDITING PROTEIN"/>
    <property type="match status" value="1"/>
</dbReference>
<dbReference type="Gene3D" id="2.40.30.130">
    <property type="match status" value="1"/>
</dbReference>
<dbReference type="Pfam" id="PF07973">
    <property type="entry name" value="tRNA_SAD"/>
    <property type="match status" value="1"/>
</dbReference>
<reference evidence="5 6" key="1">
    <citation type="submission" date="2019-10" db="EMBL/GenBank/DDBJ databases">
        <title>New genus of Silvanigrellaceae.</title>
        <authorList>
            <person name="Pitt A."/>
            <person name="Hahn M.W."/>
        </authorList>
    </citation>
    <scope>NUCLEOTIDE SEQUENCE [LARGE SCALE GENOMIC DNA]</scope>
    <source>
        <strain evidence="5 6">33A1-SZDP</strain>
    </source>
</reference>
<dbReference type="RefSeq" id="WP_152213726.1">
    <property type="nucleotide sequence ID" value="NZ_WFLN01000009.1"/>
</dbReference>
<dbReference type="GO" id="GO:0005524">
    <property type="term" value="F:ATP binding"/>
    <property type="evidence" value="ECO:0007669"/>
    <property type="project" value="InterPro"/>
</dbReference>
<evidence type="ECO:0000259" key="4">
    <source>
        <dbReference type="SMART" id="SM00863"/>
    </source>
</evidence>
<dbReference type="SUPFAM" id="SSF50447">
    <property type="entry name" value="Translation proteins"/>
    <property type="match status" value="1"/>
</dbReference>
<accession>A0A833JB23</accession>
<proteinExistence type="predicted"/>
<dbReference type="GO" id="GO:0002161">
    <property type="term" value="F:aminoacyl-tRNA deacylase activity"/>
    <property type="evidence" value="ECO:0007669"/>
    <property type="project" value="UniProtKB-ARBA"/>
</dbReference>
<comment type="cofactor">
    <cofactor evidence="1">
        <name>Zn(2+)</name>
        <dbReference type="ChEBI" id="CHEBI:29105"/>
    </cofactor>
</comment>